<evidence type="ECO:0000313" key="3">
    <source>
        <dbReference type="EnsemblPlants" id="OGLUM02G13220.1"/>
    </source>
</evidence>
<keyword evidence="1" id="KW-0677">Repeat</keyword>
<dbReference type="InterPro" id="IPR055414">
    <property type="entry name" value="LRR_R13L4/SHOC2-like"/>
</dbReference>
<proteinExistence type="predicted"/>
<keyword evidence="4" id="KW-1185">Reference proteome</keyword>
<dbReference type="EnsemblPlants" id="OGLUM02G13220.1">
    <property type="protein sequence ID" value="OGLUM02G13220.1"/>
    <property type="gene ID" value="OGLUM02G13220"/>
</dbReference>
<dbReference type="Pfam" id="PF23598">
    <property type="entry name" value="LRR_14"/>
    <property type="match status" value="1"/>
</dbReference>
<dbReference type="SUPFAM" id="SSF52047">
    <property type="entry name" value="RNI-like"/>
    <property type="match status" value="1"/>
</dbReference>
<dbReference type="Gramene" id="OGLUM02G13220.1">
    <property type="protein sequence ID" value="OGLUM02G13220.1"/>
    <property type="gene ID" value="OGLUM02G13220"/>
</dbReference>
<name>A0A0D9YQW0_9ORYZ</name>
<dbReference type="HOGENOM" id="CLU_1095720_0_0_1"/>
<accession>A0A0D9YQW0</accession>
<sequence>MLEVVVSKSLEENFRAQCGGGTLSYDSICHLAIHRDGGPKHIMDMNMMSTFWAKGNITVLHRLAEFTLLKMLDHEDCKEVQNYHVKYICWLFLLRFLSLRNTNLPTSVTTLERLEYLFFSEMFSWRRWEIPVGLERMMTLRMLGTIRLPSDPNVVKEIAFKFPALKNFSAYPCATPRAIRFEKPAMEKVETFTVFFRDNGGTGRPILPGIENLTSLKKLVVLTRSRNAEIKILERLNVESVRHQNNFQVAAKYL</sequence>
<dbReference type="InterPro" id="IPR032675">
    <property type="entry name" value="LRR_dom_sf"/>
</dbReference>
<dbReference type="Proteomes" id="UP000026961">
    <property type="component" value="Chromosome 2"/>
</dbReference>
<reference evidence="3" key="2">
    <citation type="submission" date="2018-05" db="EMBL/GenBank/DDBJ databases">
        <title>OgluRS3 (Oryza glumaepatula Reference Sequence Version 3).</title>
        <authorList>
            <person name="Zhang J."/>
            <person name="Kudrna D."/>
            <person name="Lee S."/>
            <person name="Talag J."/>
            <person name="Welchert J."/>
            <person name="Wing R.A."/>
        </authorList>
    </citation>
    <scope>NUCLEOTIDE SEQUENCE [LARGE SCALE GENOMIC DNA]</scope>
</reference>
<feature type="domain" description="Disease resistance R13L4/SHOC-2-like LRR" evidence="2">
    <location>
        <begin position="49"/>
        <end position="150"/>
    </location>
</feature>
<evidence type="ECO:0000256" key="1">
    <source>
        <dbReference type="ARBA" id="ARBA00022737"/>
    </source>
</evidence>
<organism evidence="3">
    <name type="scientific">Oryza glumipatula</name>
    <dbReference type="NCBI Taxonomy" id="40148"/>
    <lineage>
        <taxon>Eukaryota</taxon>
        <taxon>Viridiplantae</taxon>
        <taxon>Streptophyta</taxon>
        <taxon>Embryophyta</taxon>
        <taxon>Tracheophyta</taxon>
        <taxon>Spermatophyta</taxon>
        <taxon>Magnoliopsida</taxon>
        <taxon>Liliopsida</taxon>
        <taxon>Poales</taxon>
        <taxon>Poaceae</taxon>
        <taxon>BOP clade</taxon>
        <taxon>Oryzoideae</taxon>
        <taxon>Oryzeae</taxon>
        <taxon>Oryzinae</taxon>
        <taxon>Oryza</taxon>
    </lineage>
</organism>
<dbReference type="AlphaFoldDB" id="A0A0D9YQW0"/>
<evidence type="ECO:0000313" key="4">
    <source>
        <dbReference type="Proteomes" id="UP000026961"/>
    </source>
</evidence>
<reference evidence="3" key="1">
    <citation type="submission" date="2015-04" db="UniProtKB">
        <authorList>
            <consortium name="EnsemblPlants"/>
        </authorList>
    </citation>
    <scope>IDENTIFICATION</scope>
</reference>
<protein>
    <recommendedName>
        <fullName evidence="2">Disease resistance R13L4/SHOC-2-like LRR domain-containing protein</fullName>
    </recommendedName>
</protein>
<evidence type="ECO:0000259" key="2">
    <source>
        <dbReference type="Pfam" id="PF23598"/>
    </source>
</evidence>
<dbReference type="Gene3D" id="3.80.10.10">
    <property type="entry name" value="Ribonuclease Inhibitor"/>
    <property type="match status" value="1"/>
</dbReference>